<proteinExistence type="inferred from homology"/>
<comment type="cofactor">
    <cofactor evidence="1">
        <name>pyridoxal 5'-phosphate</name>
        <dbReference type="ChEBI" id="CHEBI:597326"/>
    </cofactor>
</comment>
<dbReference type="InterPro" id="IPR015424">
    <property type="entry name" value="PyrdxlP-dep_Trfase"/>
</dbReference>
<dbReference type="PIRSF" id="PIRSF000412">
    <property type="entry name" value="SHMT"/>
    <property type="match status" value="1"/>
</dbReference>
<protein>
    <submittedName>
        <fullName evidence="6">Glycine hydroxymethyltransferase</fullName>
        <ecNumber evidence="6">2.1.2.1</ecNumber>
    </submittedName>
</protein>
<dbReference type="RefSeq" id="WP_209667830.1">
    <property type="nucleotide sequence ID" value="NZ_JAGGMS010000001.1"/>
</dbReference>
<dbReference type="InterPro" id="IPR049943">
    <property type="entry name" value="Ser_HO-MeTrfase-like"/>
</dbReference>
<comment type="caution">
    <text evidence="6">The sequence shown here is derived from an EMBL/GenBank/DDBJ whole genome shotgun (WGS) entry which is preliminary data.</text>
</comment>
<dbReference type="Proteomes" id="UP000741013">
    <property type="component" value="Unassembled WGS sequence"/>
</dbReference>
<dbReference type="Gene3D" id="3.40.640.10">
    <property type="entry name" value="Type I PLP-dependent aspartate aminotransferase-like (Major domain)"/>
    <property type="match status" value="1"/>
</dbReference>
<evidence type="ECO:0000313" key="6">
    <source>
        <dbReference type="EMBL" id="MBP2184872.1"/>
    </source>
</evidence>
<reference evidence="6 7" key="1">
    <citation type="submission" date="2021-03" db="EMBL/GenBank/DDBJ databases">
        <title>Sequencing the genomes of 1000 actinobacteria strains.</title>
        <authorList>
            <person name="Klenk H.-P."/>
        </authorList>
    </citation>
    <scope>NUCLEOTIDE SEQUENCE [LARGE SCALE GENOMIC DNA]</scope>
    <source>
        <strain evidence="6 7">DSM 45510</strain>
    </source>
</reference>
<keyword evidence="6" id="KW-0808">Transferase</keyword>
<dbReference type="Pfam" id="PF00464">
    <property type="entry name" value="SHMT"/>
    <property type="match status" value="1"/>
</dbReference>
<dbReference type="InterPro" id="IPR015422">
    <property type="entry name" value="PyrdxlP-dep_Trfase_small"/>
</dbReference>
<dbReference type="SUPFAM" id="SSF53383">
    <property type="entry name" value="PLP-dependent transferases"/>
    <property type="match status" value="1"/>
</dbReference>
<keyword evidence="7" id="KW-1185">Reference proteome</keyword>
<keyword evidence="3" id="KW-0663">Pyridoxal phosphate</keyword>
<evidence type="ECO:0000256" key="3">
    <source>
        <dbReference type="ARBA" id="ARBA00022898"/>
    </source>
</evidence>
<dbReference type="CDD" id="cd00378">
    <property type="entry name" value="SHMT"/>
    <property type="match status" value="1"/>
</dbReference>
<dbReference type="PANTHER" id="PTHR11680:SF35">
    <property type="entry name" value="SERINE HYDROXYMETHYLTRANSFERASE 1"/>
    <property type="match status" value="1"/>
</dbReference>
<organism evidence="6 7">
    <name type="scientific">Amycolatopsis magusensis</name>
    <dbReference type="NCBI Taxonomy" id="882444"/>
    <lineage>
        <taxon>Bacteria</taxon>
        <taxon>Bacillati</taxon>
        <taxon>Actinomycetota</taxon>
        <taxon>Actinomycetes</taxon>
        <taxon>Pseudonocardiales</taxon>
        <taxon>Pseudonocardiaceae</taxon>
        <taxon>Amycolatopsis</taxon>
    </lineage>
</organism>
<sequence>MTIDSTALPFTVPSGRIRPHGLAGTIRAEYEYQRETLCLIAARSIVHPEVAAATQSVFANVTTEGYPGDRYHSGSAGADVVERMAVDLACSVFGATYANVQSHAASTANLAVLTALLDPGDVVLSMDLASGGHLTHVSKPSVTSRFFRGVYYGVRADGRIDLAEVDRLAGEHRPKVIICGGSAYPRAIDFAGFRRVADRHGCVLVADISHTAGLVAAGLQPSPVPHAHVTTLCTHKQLYGPKGGLILSGPDAVSPPPGRTETLAKLLDRAVFPYFQGSPDFGAIAGKACVLDWVAKPEFARVMRRVRELADLLARRLERDFDLVSGGTDSHMVLVDLRPRGLTGRDAERALEAAGVLTNRNRVPGDTTPSRVAAGLRLGTNIAAFRGLTTADFDRCCTGIVDVLADPAAVPRVRAEIAGVMAAYPLPGGWS</sequence>
<evidence type="ECO:0000256" key="2">
    <source>
        <dbReference type="ARBA" id="ARBA00006376"/>
    </source>
</evidence>
<dbReference type="PANTHER" id="PTHR11680">
    <property type="entry name" value="SERINE HYDROXYMETHYLTRANSFERASE"/>
    <property type="match status" value="1"/>
</dbReference>
<keyword evidence="4" id="KW-0045">Antibiotic biosynthesis</keyword>
<dbReference type="InterPro" id="IPR039429">
    <property type="entry name" value="SHMT-like_dom"/>
</dbReference>
<dbReference type="GO" id="GO:0004372">
    <property type="term" value="F:glycine hydroxymethyltransferase activity"/>
    <property type="evidence" value="ECO:0007669"/>
    <property type="project" value="UniProtKB-EC"/>
</dbReference>
<accession>A0ABS4PZL3</accession>
<dbReference type="NCBIfam" id="NF000586">
    <property type="entry name" value="PRK00011.1"/>
    <property type="match status" value="1"/>
</dbReference>
<feature type="domain" description="Serine hydroxymethyltransferase-like" evidence="5">
    <location>
        <begin position="24"/>
        <end position="396"/>
    </location>
</feature>
<dbReference type="InterPro" id="IPR015421">
    <property type="entry name" value="PyrdxlP-dep_Trfase_major"/>
</dbReference>
<gene>
    <name evidence="6" type="ORF">JOM49_006398</name>
</gene>
<evidence type="ECO:0000256" key="4">
    <source>
        <dbReference type="ARBA" id="ARBA00023194"/>
    </source>
</evidence>
<dbReference type="InterPro" id="IPR001085">
    <property type="entry name" value="Ser_HO-MeTrfase"/>
</dbReference>
<evidence type="ECO:0000256" key="1">
    <source>
        <dbReference type="ARBA" id="ARBA00001933"/>
    </source>
</evidence>
<dbReference type="EMBL" id="JAGGMS010000001">
    <property type="protein sequence ID" value="MBP2184872.1"/>
    <property type="molecule type" value="Genomic_DNA"/>
</dbReference>
<evidence type="ECO:0000259" key="5">
    <source>
        <dbReference type="Pfam" id="PF00464"/>
    </source>
</evidence>
<name>A0ABS4PZL3_9PSEU</name>
<comment type="similarity">
    <text evidence="2">Belongs to the SHMT family.</text>
</comment>
<dbReference type="EC" id="2.1.2.1" evidence="6"/>
<evidence type="ECO:0000313" key="7">
    <source>
        <dbReference type="Proteomes" id="UP000741013"/>
    </source>
</evidence>
<dbReference type="Gene3D" id="3.90.1150.10">
    <property type="entry name" value="Aspartate Aminotransferase, domain 1"/>
    <property type="match status" value="1"/>
</dbReference>